<keyword evidence="2" id="KW-1185">Reference proteome</keyword>
<evidence type="ECO:0000313" key="2">
    <source>
        <dbReference type="Proteomes" id="UP000234323"/>
    </source>
</evidence>
<reference evidence="1 2" key="1">
    <citation type="submission" date="2015-10" db="EMBL/GenBank/DDBJ databases">
        <title>Genome analyses suggest a sexual origin of heterokaryosis in a supposedly ancient asexual fungus.</title>
        <authorList>
            <person name="Ropars J."/>
            <person name="Sedzielewska K."/>
            <person name="Noel J."/>
            <person name="Charron P."/>
            <person name="Farinelli L."/>
            <person name="Marton T."/>
            <person name="Kruger M."/>
            <person name="Pelin A."/>
            <person name="Brachmann A."/>
            <person name="Corradi N."/>
        </authorList>
    </citation>
    <scope>NUCLEOTIDE SEQUENCE [LARGE SCALE GENOMIC DNA]</scope>
    <source>
        <strain evidence="1 2">A4</strain>
    </source>
</reference>
<comment type="caution">
    <text evidence="1">The sequence shown here is derived from an EMBL/GenBank/DDBJ whole genome shotgun (WGS) entry which is preliminary data.</text>
</comment>
<evidence type="ECO:0000313" key="1">
    <source>
        <dbReference type="EMBL" id="PKY62615.1"/>
    </source>
</evidence>
<dbReference type="AlphaFoldDB" id="A0A2I1HUQ1"/>
<sequence>MFLVGGFSESQKRIKQEFSHQINDISIKYENMKCVISSRALKYTYGIKTTTKLAKKGRSCT</sequence>
<proteinExistence type="predicted"/>
<dbReference type="EMBL" id="LLXI01007533">
    <property type="protein sequence ID" value="PKY62615.1"/>
    <property type="molecule type" value="Genomic_DNA"/>
</dbReference>
<name>A0A2I1HUQ1_9GLOM</name>
<dbReference type="Proteomes" id="UP000234323">
    <property type="component" value="Unassembled WGS sequence"/>
</dbReference>
<gene>
    <name evidence="1" type="ORF">RhiirA4_489391</name>
</gene>
<accession>A0A2I1HUQ1</accession>
<organism evidence="1 2">
    <name type="scientific">Rhizophagus irregularis</name>
    <dbReference type="NCBI Taxonomy" id="588596"/>
    <lineage>
        <taxon>Eukaryota</taxon>
        <taxon>Fungi</taxon>
        <taxon>Fungi incertae sedis</taxon>
        <taxon>Mucoromycota</taxon>
        <taxon>Glomeromycotina</taxon>
        <taxon>Glomeromycetes</taxon>
        <taxon>Glomerales</taxon>
        <taxon>Glomeraceae</taxon>
        <taxon>Rhizophagus</taxon>
    </lineage>
</organism>
<protein>
    <submittedName>
        <fullName evidence="1">Uncharacterized protein</fullName>
    </submittedName>
</protein>